<keyword evidence="1" id="KW-0472">Membrane</keyword>
<keyword evidence="4" id="KW-1185">Reference proteome</keyword>
<keyword evidence="1" id="KW-1133">Transmembrane helix</keyword>
<gene>
    <name evidence="3" type="ORF">NBO_293g0002</name>
</gene>
<dbReference type="EMBL" id="KB909201">
    <property type="protein sequence ID" value="EOB12960.1"/>
    <property type="molecule type" value="Genomic_DNA"/>
</dbReference>
<dbReference type="VEuPathDB" id="MicrosporidiaDB:NBO_293g0002"/>
<dbReference type="HOGENOM" id="CLU_2400238_0_0_1"/>
<accession>R0MFR2</accession>
<evidence type="ECO:0000256" key="1">
    <source>
        <dbReference type="SAM" id="Phobius"/>
    </source>
</evidence>
<evidence type="ECO:0000256" key="2">
    <source>
        <dbReference type="SAM" id="SignalP"/>
    </source>
</evidence>
<feature type="signal peptide" evidence="2">
    <location>
        <begin position="1"/>
        <end position="19"/>
    </location>
</feature>
<name>R0MFR2_NOSB1</name>
<evidence type="ECO:0000313" key="4">
    <source>
        <dbReference type="Proteomes" id="UP000016927"/>
    </source>
</evidence>
<proteinExistence type="predicted"/>
<organism evidence="3 4">
    <name type="scientific">Nosema bombycis (strain CQ1 / CVCC 102059)</name>
    <name type="common">Microsporidian parasite</name>
    <name type="synonym">Pebrine of silkworm</name>
    <dbReference type="NCBI Taxonomy" id="578461"/>
    <lineage>
        <taxon>Eukaryota</taxon>
        <taxon>Fungi</taxon>
        <taxon>Fungi incertae sedis</taxon>
        <taxon>Microsporidia</taxon>
        <taxon>Nosematidae</taxon>
        <taxon>Nosema</taxon>
    </lineage>
</organism>
<dbReference type="AlphaFoldDB" id="R0MFR2"/>
<protein>
    <submittedName>
        <fullName evidence="3">Uncharacterized protein</fullName>
    </submittedName>
</protein>
<keyword evidence="2" id="KW-0732">Signal</keyword>
<sequence length="93" mass="10946">MNTFLIINLIFACISCTEATTSEELNHWQVHEDKNIYTRSKSAMKTEESRNFFDKMGDLLIITFLVFILFLWEICLLLRDFVLKIFGLFTGNQ</sequence>
<feature type="chain" id="PRO_5004355243" evidence="2">
    <location>
        <begin position="20"/>
        <end position="93"/>
    </location>
</feature>
<keyword evidence="1" id="KW-0812">Transmembrane</keyword>
<feature type="transmembrane region" description="Helical" evidence="1">
    <location>
        <begin position="59"/>
        <end position="78"/>
    </location>
</feature>
<dbReference type="Proteomes" id="UP000016927">
    <property type="component" value="Unassembled WGS sequence"/>
</dbReference>
<reference evidence="3 4" key="1">
    <citation type="journal article" date="2013" name="BMC Genomics">
        <title>Comparative genomics of parasitic silkworm microsporidia reveal an association between genome expansion and host adaptation.</title>
        <authorList>
            <person name="Pan G."/>
            <person name="Xu J."/>
            <person name="Li T."/>
            <person name="Xia Q."/>
            <person name="Liu S.L."/>
            <person name="Zhang G."/>
            <person name="Li S."/>
            <person name="Li C."/>
            <person name="Liu H."/>
            <person name="Yang L."/>
            <person name="Liu T."/>
            <person name="Zhang X."/>
            <person name="Wu Z."/>
            <person name="Fan W."/>
            <person name="Dang X."/>
            <person name="Xiang H."/>
            <person name="Tao M."/>
            <person name="Li Y."/>
            <person name="Hu J."/>
            <person name="Li Z."/>
            <person name="Lin L."/>
            <person name="Luo J."/>
            <person name="Geng L."/>
            <person name="Wang L."/>
            <person name="Long M."/>
            <person name="Wan Y."/>
            <person name="He N."/>
            <person name="Zhang Z."/>
            <person name="Lu C."/>
            <person name="Keeling P.J."/>
            <person name="Wang J."/>
            <person name="Xiang Z."/>
            <person name="Zhou Z."/>
        </authorList>
    </citation>
    <scope>NUCLEOTIDE SEQUENCE [LARGE SCALE GENOMIC DNA]</scope>
    <source>
        <strain evidence="4">CQ1 / CVCC 102059</strain>
    </source>
</reference>
<evidence type="ECO:0000313" key="3">
    <source>
        <dbReference type="EMBL" id="EOB12960.1"/>
    </source>
</evidence>